<evidence type="ECO:0000259" key="20">
    <source>
        <dbReference type="PROSITE" id="PS50011"/>
    </source>
</evidence>
<evidence type="ECO:0000256" key="11">
    <source>
        <dbReference type="ARBA" id="ARBA00022777"/>
    </source>
</evidence>
<evidence type="ECO:0000256" key="3">
    <source>
        <dbReference type="ARBA" id="ARBA00012513"/>
    </source>
</evidence>
<evidence type="ECO:0000256" key="2">
    <source>
        <dbReference type="ARBA" id="ARBA00008684"/>
    </source>
</evidence>
<dbReference type="InterPro" id="IPR000719">
    <property type="entry name" value="Prot_kinase_dom"/>
</dbReference>
<dbReference type="InterPro" id="IPR011009">
    <property type="entry name" value="Kinase-like_dom_sf"/>
</dbReference>
<dbReference type="CDD" id="cd14066">
    <property type="entry name" value="STKc_IRAK"/>
    <property type="match status" value="1"/>
</dbReference>
<keyword evidence="14 19" id="KW-0472">Membrane</keyword>
<feature type="transmembrane region" description="Helical" evidence="19">
    <location>
        <begin position="73"/>
        <end position="93"/>
    </location>
</feature>
<dbReference type="InterPro" id="IPR013210">
    <property type="entry name" value="LRR_N_plant-typ"/>
</dbReference>
<dbReference type="FunFam" id="1.10.510.10:FF:000453">
    <property type="entry name" value="LRR receptor-like serine/threonine-protein kinase HSL2"/>
    <property type="match status" value="1"/>
</dbReference>
<feature type="domain" description="Protein kinase" evidence="20">
    <location>
        <begin position="746"/>
        <end position="1018"/>
    </location>
</feature>
<dbReference type="Gene3D" id="3.80.10.10">
    <property type="entry name" value="Ribonuclease Inhibitor"/>
    <property type="match status" value="2"/>
</dbReference>
<keyword evidence="9" id="KW-0677">Repeat</keyword>
<evidence type="ECO:0000256" key="13">
    <source>
        <dbReference type="ARBA" id="ARBA00022989"/>
    </source>
</evidence>
<dbReference type="Proteomes" id="UP001367508">
    <property type="component" value="Unassembled WGS sequence"/>
</dbReference>
<keyword evidence="11" id="KW-0418">Kinase</keyword>
<dbReference type="EC" id="2.7.11.1" evidence="3"/>
<keyword evidence="13 19" id="KW-1133">Transmembrane helix</keyword>
<dbReference type="InterPro" id="IPR017441">
    <property type="entry name" value="Protein_kinase_ATP_BS"/>
</dbReference>
<evidence type="ECO:0000256" key="9">
    <source>
        <dbReference type="ARBA" id="ARBA00022737"/>
    </source>
</evidence>
<dbReference type="Pfam" id="PF00560">
    <property type="entry name" value="LRR_1"/>
    <property type="match status" value="6"/>
</dbReference>
<evidence type="ECO:0000256" key="19">
    <source>
        <dbReference type="SAM" id="Phobius"/>
    </source>
</evidence>
<comment type="similarity">
    <text evidence="2">Belongs to the protein kinase superfamily. Ser/Thr protein kinase family.</text>
</comment>
<keyword evidence="16" id="KW-0325">Glycoprotein</keyword>
<dbReference type="FunFam" id="3.80.10.10:FF:000129">
    <property type="entry name" value="Leucine-rich repeat receptor-like kinase"/>
    <property type="match status" value="1"/>
</dbReference>
<dbReference type="InterPro" id="IPR032675">
    <property type="entry name" value="LRR_dom_sf"/>
</dbReference>
<keyword evidence="22" id="KW-1185">Reference proteome</keyword>
<dbReference type="AlphaFoldDB" id="A0AAN9KT16"/>
<evidence type="ECO:0000256" key="8">
    <source>
        <dbReference type="ARBA" id="ARBA00022729"/>
    </source>
</evidence>
<feature type="transmembrane region" description="Helical" evidence="19">
    <location>
        <begin position="681"/>
        <end position="705"/>
    </location>
</feature>
<evidence type="ECO:0000256" key="12">
    <source>
        <dbReference type="ARBA" id="ARBA00022840"/>
    </source>
</evidence>
<name>A0AAN9KT16_CANGL</name>
<dbReference type="SUPFAM" id="SSF52058">
    <property type="entry name" value="L domain-like"/>
    <property type="match status" value="1"/>
</dbReference>
<evidence type="ECO:0000256" key="14">
    <source>
        <dbReference type="ARBA" id="ARBA00023136"/>
    </source>
</evidence>
<dbReference type="GO" id="GO:0005524">
    <property type="term" value="F:ATP binding"/>
    <property type="evidence" value="ECO:0007669"/>
    <property type="project" value="UniProtKB-UniRule"/>
</dbReference>
<protein>
    <recommendedName>
        <fullName evidence="3">non-specific serine/threonine protein kinase</fullName>
        <ecNumber evidence="3">2.7.11.1</ecNumber>
    </recommendedName>
</protein>
<dbReference type="InterPro" id="IPR008271">
    <property type="entry name" value="Ser/Thr_kinase_AS"/>
</dbReference>
<feature type="region of interest" description="Disordered" evidence="18">
    <location>
        <begin position="1038"/>
        <end position="1076"/>
    </location>
</feature>
<dbReference type="Gene3D" id="1.10.510.10">
    <property type="entry name" value="Transferase(Phosphotransferase) domain 1"/>
    <property type="match status" value="1"/>
</dbReference>
<dbReference type="PANTHER" id="PTHR45974">
    <property type="entry name" value="RECEPTOR-LIKE PROTEIN 55"/>
    <property type="match status" value="1"/>
</dbReference>
<dbReference type="Gene3D" id="3.30.200.20">
    <property type="entry name" value="Phosphorylase Kinase, domain 1"/>
    <property type="match status" value="1"/>
</dbReference>
<dbReference type="PROSITE" id="PS00108">
    <property type="entry name" value="PROTEIN_KINASE_ST"/>
    <property type="match status" value="1"/>
</dbReference>
<comment type="caution">
    <text evidence="21">The sequence shown here is derived from an EMBL/GenBank/DDBJ whole genome shotgun (WGS) entry which is preliminary data.</text>
</comment>
<keyword evidence="6" id="KW-0808">Transferase</keyword>
<dbReference type="Pfam" id="PF00069">
    <property type="entry name" value="Pkinase"/>
    <property type="match status" value="1"/>
</dbReference>
<dbReference type="PROSITE" id="PS50011">
    <property type="entry name" value="PROTEIN_KINASE_DOM"/>
    <property type="match status" value="1"/>
</dbReference>
<keyword evidence="7 19" id="KW-0812">Transmembrane</keyword>
<keyword evidence="12 17" id="KW-0067">ATP-binding</keyword>
<evidence type="ECO:0000256" key="10">
    <source>
        <dbReference type="ARBA" id="ARBA00022741"/>
    </source>
</evidence>
<evidence type="ECO:0000256" key="15">
    <source>
        <dbReference type="ARBA" id="ARBA00023170"/>
    </source>
</evidence>
<evidence type="ECO:0000256" key="6">
    <source>
        <dbReference type="ARBA" id="ARBA00022679"/>
    </source>
</evidence>
<dbReference type="FunFam" id="3.30.200.20:FF:000328">
    <property type="entry name" value="Leucine-rich repeat protein kinase family protein"/>
    <property type="match status" value="1"/>
</dbReference>
<evidence type="ECO:0000256" key="5">
    <source>
        <dbReference type="ARBA" id="ARBA00022614"/>
    </source>
</evidence>
<proteinExistence type="inferred from homology"/>
<dbReference type="PROSITE" id="PS00107">
    <property type="entry name" value="PROTEIN_KINASE_ATP"/>
    <property type="match status" value="1"/>
</dbReference>
<feature type="compositionally biased region" description="Low complexity" evidence="18">
    <location>
        <begin position="1057"/>
        <end position="1069"/>
    </location>
</feature>
<reference evidence="21 22" key="1">
    <citation type="submission" date="2024-01" db="EMBL/GenBank/DDBJ databases">
        <title>The genomes of 5 underutilized Papilionoideae crops provide insights into root nodulation and disease resistanc.</title>
        <authorList>
            <person name="Jiang F."/>
        </authorList>
    </citation>
    <scope>NUCLEOTIDE SEQUENCE [LARGE SCALE GENOMIC DNA]</scope>
    <source>
        <strain evidence="21">LVBAO_FW01</strain>
        <tissue evidence="21">Leaves</tissue>
    </source>
</reference>
<dbReference type="GO" id="GO:0004674">
    <property type="term" value="F:protein serine/threonine kinase activity"/>
    <property type="evidence" value="ECO:0007669"/>
    <property type="project" value="UniProtKB-KW"/>
</dbReference>
<feature type="transmembrane region" description="Helical" evidence="19">
    <location>
        <begin position="45"/>
        <end position="67"/>
    </location>
</feature>
<keyword evidence="15" id="KW-0675">Receptor</keyword>
<dbReference type="InterPro" id="IPR001611">
    <property type="entry name" value="Leu-rich_rpt"/>
</dbReference>
<evidence type="ECO:0000313" key="22">
    <source>
        <dbReference type="Proteomes" id="UP001367508"/>
    </source>
</evidence>
<gene>
    <name evidence="21" type="ORF">VNO77_32074</name>
</gene>
<sequence>MMAFVINYTCNSTLHWRPSQNFTFTTLPITCSFSRIRYAYNLQSFCILASVLCVLYGMFCTWIYAYMGLFLKRVFYFSLIPIWAFGFGLRWVFECIVMNVSNCFCCYQDQKSTLLCSREIFKRFGKFCVPGMYLSKSCRWELVLCLWFCCYFLLALGQVTDPTEVEALRSIKRSLIDINGNLSSWNHGDPCTSNWTGVMCSNTTLVDGWLHVQLLQLLKLNLSGTIAPEIGRLSYLEILDFMWNNISGSIPKEIGNIRTLKLLLLNGNQLTGNLPEELGHLPVLDRLQIDENNITGPIPLSFANLKNTKHFHMNNNSLGGQIPSQLSQLGSLIHLLLDNNNFTGYLPSEFSEMPSLKILQLDNNNFGGNSIPNSYANMSKLVKLSLRNCSLQGPIPDLSRIPHLSYLDLSFNQLNGSIPTNKLSENITSIYLSNNKLNGTIPSNFSGLPRLQKLSIANNSLSGNVPSTLWQDRTLNGTEQLILDMQNNQLTNISGTTNLPPNVTLLLEGNLLCKNSNTFAQFCGSESDNGMNGNSNVSCLRQACPPPYEYTVECFCAAPLIVHYRLKSPGFSDFRAYVRAFESFLTDGLNVHVNQLFIKSFEWEEGPRLRMNLKLFPEYVENTSSHAFNTSEVNRIQNLFRQWDIRDSDIFGPYELLDFILLDPYRNMFTPSSSSGISKGALAGIVLGAIACAVTLSAIVAILILRIRLRDYRTLSRQRNVSRISVKIDGVRSFDYEELALATNHFSDSNQIGQGGYGKVYKGHLPDGTVVAIKRAQEGSLQGEREFLTEIQLLSRLHHRNLVSLIGYCDEEGEQMLVYEYMPNGTLRDHLSAYSKESLSFSMRLRIALGSAKGLLYLHTEANPPIFHRDVKASNILLDSKFTAKVADFGLSRLAPVPDIEGNVPGYVSTVVKGTPGYLDPEYFLTHKLTDKSDVYSLGVVFLELVTGRPPIFHGENIIRQVNVAYQSDGISSVVDKRVASYPSDYVEKFLTLALKCCKDAPDERPKMAEVARELENLCSMLPESDTKGAEYVASDSSGTIFSSQPSSSTIKTPFISGDVSGSDLVSGDIPTIRPR</sequence>
<keyword evidence="8" id="KW-0732">Signal</keyword>
<dbReference type="FunFam" id="3.80.10.10:FF:000830">
    <property type="entry name" value="Predicted protein"/>
    <property type="match status" value="1"/>
</dbReference>
<keyword evidence="10 17" id="KW-0547">Nucleotide-binding</keyword>
<dbReference type="SUPFAM" id="SSF56112">
    <property type="entry name" value="Protein kinase-like (PK-like)"/>
    <property type="match status" value="1"/>
</dbReference>
<keyword evidence="5" id="KW-0433">Leucine-rich repeat</keyword>
<feature type="transmembrane region" description="Helical" evidence="19">
    <location>
        <begin position="142"/>
        <end position="160"/>
    </location>
</feature>
<dbReference type="EMBL" id="JAYMYQ010000007">
    <property type="protein sequence ID" value="KAK7321429.1"/>
    <property type="molecule type" value="Genomic_DNA"/>
</dbReference>
<dbReference type="GO" id="GO:0016020">
    <property type="term" value="C:membrane"/>
    <property type="evidence" value="ECO:0007669"/>
    <property type="project" value="UniProtKB-SubCell"/>
</dbReference>
<evidence type="ECO:0000256" key="4">
    <source>
        <dbReference type="ARBA" id="ARBA00022527"/>
    </source>
</evidence>
<dbReference type="PANTHER" id="PTHR45974:SF134">
    <property type="entry name" value="OS01G0960400 PROTEIN"/>
    <property type="match status" value="1"/>
</dbReference>
<evidence type="ECO:0000256" key="16">
    <source>
        <dbReference type="ARBA" id="ARBA00023180"/>
    </source>
</evidence>
<feature type="compositionally biased region" description="Polar residues" evidence="18">
    <location>
        <begin position="1038"/>
        <end position="1052"/>
    </location>
</feature>
<evidence type="ECO:0000256" key="1">
    <source>
        <dbReference type="ARBA" id="ARBA00004479"/>
    </source>
</evidence>
<evidence type="ECO:0000256" key="18">
    <source>
        <dbReference type="SAM" id="MobiDB-lite"/>
    </source>
</evidence>
<accession>A0AAN9KT16</accession>
<keyword evidence="4" id="KW-0723">Serine/threonine-protein kinase</keyword>
<evidence type="ECO:0000313" key="21">
    <source>
        <dbReference type="EMBL" id="KAK7321429.1"/>
    </source>
</evidence>
<evidence type="ECO:0000256" key="7">
    <source>
        <dbReference type="ARBA" id="ARBA00022692"/>
    </source>
</evidence>
<organism evidence="21 22">
    <name type="scientific">Canavalia gladiata</name>
    <name type="common">Sword bean</name>
    <name type="synonym">Dolichos gladiatus</name>
    <dbReference type="NCBI Taxonomy" id="3824"/>
    <lineage>
        <taxon>Eukaryota</taxon>
        <taxon>Viridiplantae</taxon>
        <taxon>Streptophyta</taxon>
        <taxon>Embryophyta</taxon>
        <taxon>Tracheophyta</taxon>
        <taxon>Spermatophyta</taxon>
        <taxon>Magnoliopsida</taxon>
        <taxon>eudicotyledons</taxon>
        <taxon>Gunneridae</taxon>
        <taxon>Pentapetalae</taxon>
        <taxon>rosids</taxon>
        <taxon>fabids</taxon>
        <taxon>Fabales</taxon>
        <taxon>Fabaceae</taxon>
        <taxon>Papilionoideae</taxon>
        <taxon>50 kb inversion clade</taxon>
        <taxon>NPAAA clade</taxon>
        <taxon>indigoferoid/millettioid clade</taxon>
        <taxon>Phaseoleae</taxon>
        <taxon>Canavalia</taxon>
    </lineage>
</organism>
<dbReference type="Pfam" id="PF08263">
    <property type="entry name" value="LRRNT_2"/>
    <property type="match status" value="1"/>
</dbReference>
<dbReference type="SMART" id="SM00220">
    <property type="entry name" value="S_TKc"/>
    <property type="match status" value="1"/>
</dbReference>
<comment type="subcellular location">
    <subcellularLocation>
        <location evidence="1">Membrane</location>
        <topology evidence="1">Single-pass type I membrane protein</topology>
    </subcellularLocation>
</comment>
<evidence type="ECO:0000256" key="17">
    <source>
        <dbReference type="PROSITE-ProRule" id="PRU10141"/>
    </source>
</evidence>
<feature type="binding site" evidence="17">
    <location>
        <position position="774"/>
    </location>
    <ligand>
        <name>ATP</name>
        <dbReference type="ChEBI" id="CHEBI:30616"/>
    </ligand>
</feature>